<gene>
    <name evidence="1" type="ORF">US31_C0008G0013</name>
</gene>
<keyword evidence="1" id="KW-0830">Ubiquinone</keyword>
<evidence type="ECO:0000313" key="1">
    <source>
        <dbReference type="EMBL" id="KKQ18170.1"/>
    </source>
</evidence>
<dbReference type="EMBL" id="LBSM01000008">
    <property type="protein sequence ID" value="KKQ18170.1"/>
    <property type="molecule type" value="Genomic_DNA"/>
</dbReference>
<dbReference type="InterPro" id="IPR029063">
    <property type="entry name" value="SAM-dependent_MTases_sf"/>
</dbReference>
<dbReference type="GO" id="GO:0032259">
    <property type="term" value="P:methylation"/>
    <property type="evidence" value="ECO:0007669"/>
    <property type="project" value="UniProtKB-KW"/>
</dbReference>
<dbReference type="GO" id="GO:0008168">
    <property type="term" value="F:methyltransferase activity"/>
    <property type="evidence" value="ECO:0007669"/>
    <property type="project" value="UniProtKB-KW"/>
</dbReference>
<dbReference type="PATRIC" id="fig|1618331.3.peg.541"/>
<dbReference type="PANTHER" id="PTHR43861">
    <property type="entry name" value="TRANS-ACONITATE 2-METHYLTRANSFERASE-RELATED"/>
    <property type="match status" value="1"/>
</dbReference>
<organism evidence="1 2">
    <name type="scientific">Berkelbacteria bacterium GW2011_GWA1_36_9</name>
    <dbReference type="NCBI Taxonomy" id="1618331"/>
    <lineage>
        <taxon>Bacteria</taxon>
        <taxon>Candidatus Berkelbacteria</taxon>
    </lineage>
</organism>
<evidence type="ECO:0000313" key="2">
    <source>
        <dbReference type="Proteomes" id="UP000034508"/>
    </source>
</evidence>
<reference evidence="1 2" key="1">
    <citation type="journal article" date="2015" name="Nature">
        <title>rRNA introns, odd ribosomes, and small enigmatic genomes across a large radiation of phyla.</title>
        <authorList>
            <person name="Brown C.T."/>
            <person name="Hug L.A."/>
            <person name="Thomas B.C."/>
            <person name="Sharon I."/>
            <person name="Castelle C.J."/>
            <person name="Singh A."/>
            <person name="Wilkins M.J."/>
            <person name="Williams K.H."/>
            <person name="Banfield J.F."/>
        </authorList>
    </citation>
    <scope>NUCLEOTIDE SEQUENCE [LARGE SCALE GENOMIC DNA]</scope>
</reference>
<dbReference type="Proteomes" id="UP000034508">
    <property type="component" value="Unassembled WGS sequence"/>
</dbReference>
<keyword evidence="1" id="KW-0489">Methyltransferase</keyword>
<proteinExistence type="predicted"/>
<dbReference type="Pfam" id="PF13489">
    <property type="entry name" value="Methyltransf_23"/>
    <property type="match status" value="1"/>
</dbReference>
<dbReference type="AlphaFoldDB" id="A0A0G0FWG3"/>
<keyword evidence="1" id="KW-0808">Transferase</keyword>
<name>A0A0G0FWG3_9BACT</name>
<dbReference type="SUPFAM" id="SSF53335">
    <property type="entry name" value="S-adenosyl-L-methionine-dependent methyltransferases"/>
    <property type="match status" value="1"/>
</dbReference>
<accession>A0A0G0FWG3</accession>
<protein>
    <submittedName>
        <fullName evidence="1">3-demethylubiquinone-9 3-methyltransferase</fullName>
    </submittedName>
</protein>
<dbReference type="CDD" id="cd02440">
    <property type="entry name" value="AdoMet_MTases"/>
    <property type="match status" value="1"/>
</dbReference>
<dbReference type="Gene3D" id="3.40.50.150">
    <property type="entry name" value="Vaccinia Virus protein VP39"/>
    <property type="match status" value="1"/>
</dbReference>
<sequence length="302" mass="35179">MKTKLRKQHYGNVLVKVDNYDVIDCKKCNFAHLLPIPGNKELITTYEKVFYEKEKPDYFERHLRDSDWWNVVYDERLSLFEKYLIGKRRSLLDIGSGPGFFLKYARDKGWKVIGIEPSKRASSYARTLGVESVTGFFNSDAVRGFNEFDVIHMQGVLEHLPTPKETVENCYKILKSGGLFCTVVANDFNPFQLILKNYLGFKPWWVVPSQHINYFTISSIKKLIESCKLRVIDIVTTFPMELFLLMGDNYVDNDKIGKICHNKRKRFEFSLIKGNTQLKIKLYHLLAKNNLGRDIILTAKKI</sequence>
<comment type="caution">
    <text evidence="1">The sequence shown here is derived from an EMBL/GenBank/DDBJ whole genome shotgun (WGS) entry which is preliminary data.</text>
</comment>